<dbReference type="OMA" id="DESYATH"/>
<feature type="compositionally biased region" description="Low complexity" evidence="1">
    <location>
        <begin position="323"/>
        <end position="337"/>
    </location>
</feature>
<evidence type="ECO:0000313" key="3">
    <source>
        <dbReference type="EMBL" id="OJT01640.1"/>
    </source>
</evidence>
<evidence type="ECO:0000256" key="1">
    <source>
        <dbReference type="SAM" id="MobiDB-lite"/>
    </source>
</evidence>
<feature type="domain" description="DUF6532" evidence="2">
    <location>
        <begin position="372"/>
        <end position="571"/>
    </location>
</feature>
<sequence length="617" mass="68429">MPEWESLVPGRPRKKQARKDDTQKSDNESGENTTTDSDFVEDKRRSGPASNQFKRYHAQRIDPDASSGEEQSQQPNTKIDSKKSSKTPSRATEDSVSGSHMPPKFRKVQVPKSSAASGSDDSSDAQDGVHSEEESSVQEESGEAENTDDEDEGLETMEKNPQALKKMFADETALWVGEEEDEPELPDPLKSRSKSESSKKTNIESKKRSRHEDGGSESEVAVAPPTKKQSKNGLQTVGAVTKSRPKPAPDRATKETQKRAVSSKRANEIPKFRKPNDSANGPLRDSEEPKSKTKVVKSRLSSSKPPPPRKNSTPMDSDESGSDVDSASATNSDSADSGIEVVYPRRGKLKLRDQHRRVRRVIQQATNTVLADVALKNAFPDGPQRQGQIVYRALLGAASRFAYNDISKRLRKQDDYAADLCKIPAQRIPTLRGQVRKLAEGQPCTAFGLGFGDKDKGDWLQEGFRYIYPFDYENKTIKVGKPYSPPVFLEILRVAFFKRPSSLGFKVSECFESSLPNKPDEKEIPAAMLALVATALHAAIEDCKHNHTQPRDFTANDYWGVYKDHIQELSTIRTHGPVQYHVLMHGYWRRISTPMGSSGPSGGPRKSFLNVAAMDIE</sequence>
<dbReference type="EMBL" id="MNAD01001728">
    <property type="protein sequence ID" value="OJT01640.1"/>
    <property type="molecule type" value="Genomic_DNA"/>
</dbReference>
<dbReference type="AlphaFoldDB" id="A0A1M2V229"/>
<keyword evidence="4" id="KW-1185">Reference proteome</keyword>
<feature type="compositionally biased region" description="Polar residues" evidence="1">
    <location>
        <begin position="86"/>
        <end position="98"/>
    </location>
</feature>
<feature type="compositionally biased region" description="Polar residues" evidence="1">
    <location>
        <begin position="68"/>
        <end position="78"/>
    </location>
</feature>
<feature type="compositionally biased region" description="Basic and acidic residues" evidence="1">
    <location>
        <begin position="187"/>
        <end position="214"/>
    </location>
</feature>
<proteinExistence type="predicted"/>
<feature type="region of interest" description="Disordered" evidence="1">
    <location>
        <begin position="1"/>
        <end position="341"/>
    </location>
</feature>
<name>A0A1M2V229_TRAPU</name>
<protein>
    <recommendedName>
        <fullName evidence="2">DUF6532 domain-containing protein</fullName>
    </recommendedName>
</protein>
<accession>A0A1M2V229</accession>
<feature type="compositionally biased region" description="Basic and acidic residues" evidence="1">
    <location>
        <begin position="265"/>
        <end position="276"/>
    </location>
</feature>
<comment type="caution">
    <text evidence="3">The sequence shown here is derived from an EMBL/GenBank/DDBJ whole genome shotgun (WGS) entry which is preliminary data.</text>
</comment>
<reference evidence="3 4" key="1">
    <citation type="submission" date="2016-10" db="EMBL/GenBank/DDBJ databases">
        <title>Genome sequence of the basidiomycete white-rot fungus Trametes pubescens.</title>
        <authorList>
            <person name="Makela M.R."/>
            <person name="Granchi Z."/>
            <person name="Peng M."/>
            <person name="De Vries R.P."/>
            <person name="Grigoriev I."/>
            <person name="Riley R."/>
            <person name="Hilden K."/>
        </authorList>
    </citation>
    <scope>NUCLEOTIDE SEQUENCE [LARGE SCALE GENOMIC DNA]</scope>
    <source>
        <strain evidence="3 4">FBCC735</strain>
    </source>
</reference>
<evidence type="ECO:0000259" key="2">
    <source>
        <dbReference type="Pfam" id="PF20149"/>
    </source>
</evidence>
<organism evidence="3 4">
    <name type="scientific">Trametes pubescens</name>
    <name type="common">White-rot fungus</name>
    <dbReference type="NCBI Taxonomy" id="154538"/>
    <lineage>
        <taxon>Eukaryota</taxon>
        <taxon>Fungi</taxon>
        <taxon>Dikarya</taxon>
        <taxon>Basidiomycota</taxon>
        <taxon>Agaricomycotina</taxon>
        <taxon>Agaricomycetes</taxon>
        <taxon>Polyporales</taxon>
        <taxon>Polyporaceae</taxon>
        <taxon>Trametes</taxon>
    </lineage>
</organism>
<gene>
    <name evidence="3" type="ORF">TRAPUB_7898</name>
</gene>
<dbReference type="Proteomes" id="UP000184267">
    <property type="component" value="Unassembled WGS sequence"/>
</dbReference>
<feature type="compositionally biased region" description="Acidic residues" evidence="1">
    <location>
        <begin position="134"/>
        <end position="155"/>
    </location>
</feature>
<dbReference type="Pfam" id="PF20149">
    <property type="entry name" value="DUF6532"/>
    <property type="match status" value="1"/>
</dbReference>
<dbReference type="STRING" id="154538.A0A1M2V229"/>
<feature type="compositionally biased region" description="Basic and acidic residues" evidence="1">
    <location>
        <begin position="18"/>
        <end position="27"/>
    </location>
</feature>
<dbReference type="InterPro" id="IPR045341">
    <property type="entry name" value="DUF6532"/>
</dbReference>
<feature type="compositionally biased region" description="Basic and acidic residues" evidence="1">
    <location>
        <begin position="247"/>
        <end position="258"/>
    </location>
</feature>
<dbReference type="OrthoDB" id="2756226at2759"/>
<evidence type="ECO:0000313" key="4">
    <source>
        <dbReference type="Proteomes" id="UP000184267"/>
    </source>
</evidence>